<reference evidence="8 9" key="1">
    <citation type="journal article" date="2007" name="Nat. Biotechnol.">
        <title>Genome sequence of the lignocellulose-bioconverting and xylose-fermenting yeast Pichia stipitis.</title>
        <authorList>
            <person name="Jeffries T.W."/>
            <person name="Grigoriev I.V."/>
            <person name="Grimwood J."/>
            <person name="Laplaza J.M."/>
            <person name="Aerts A."/>
            <person name="Salamov A."/>
            <person name="Schmutz J."/>
            <person name="Lindquist E."/>
            <person name="Dehal P."/>
            <person name="Shapiro H."/>
            <person name="Jin Y.S."/>
            <person name="Passoth V."/>
            <person name="Richardson P.M."/>
        </authorList>
    </citation>
    <scope>NUCLEOTIDE SEQUENCE [LARGE SCALE GENOMIC DNA]</scope>
    <source>
        <strain evidence="9">ATCC 58785 / CBS 6054 / NBRC 10063 / NRRL Y-11545</strain>
    </source>
</reference>
<protein>
    <recommendedName>
        <fullName evidence="7">VPS37 C-terminal domain-containing protein</fullName>
    </recommendedName>
</protein>
<dbReference type="InParanoid" id="A3GHD9"/>
<evidence type="ECO:0000313" key="9">
    <source>
        <dbReference type="Proteomes" id="UP000002258"/>
    </source>
</evidence>
<accession>A3GHD9</accession>
<comment type="similarity">
    <text evidence="2">Belongs to the VPS37 family.</text>
</comment>
<keyword evidence="9" id="KW-1185">Reference proteome</keyword>
<evidence type="ECO:0000256" key="5">
    <source>
        <dbReference type="ARBA" id="ARBA00022927"/>
    </source>
</evidence>
<evidence type="ECO:0000259" key="7">
    <source>
        <dbReference type="PROSITE" id="PS51314"/>
    </source>
</evidence>
<evidence type="ECO:0000256" key="3">
    <source>
        <dbReference type="ARBA" id="ARBA00022448"/>
    </source>
</evidence>
<dbReference type="RefSeq" id="XP_001386824.2">
    <property type="nucleotide sequence ID" value="XM_001386787.1"/>
</dbReference>
<organism evidence="8 9">
    <name type="scientific">Scheffersomyces stipitis (strain ATCC 58785 / CBS 6054 / NBRC 10063 / NRRL Y-11545)</name>
    <name type="common">Yeast</name>
    <name type="synonym">Pichia stipitis</name>
    <dbReference type="NCBI Taxonomy" id="322104"/>
    <lineage>
        <taxon>Eukaryota</taxon>
        <taxon>Fungi</taxon>
        <taxon>Dikarya</taxon>
        <taxon>Ascomycota</taxon>
        <taxon>Saccharomycotina</taxon>
        <taxon>Pichiomycetes</taxon>
        <taxon>Debaryomycetaceae</taxon>
        <taxon>Scheffersomyces</taxon>
    </lineage>
</organism>
<feature type="domain" description="VPS37 C-terminal" evidence="7">
    <location>
        <begin position="98"/>
        <end position="195"/>
    </location>
</feature>
<evidence type="ECO:0000313" key="8">
    <source>
        <dbReference type="EMBL" id="EAZ62801.2"/>
    </source>
</evidence>
<keyword evidence="5 6" id="KW-0653">Protein transport</keyword>
<keyword evidence="3 6" id="KW-0813">Transport</keyword>
<evidence type="ECO:0000256" key="6">
    <source>
        <dbReference type="PROSITE-ProRule" id="PRU00646"/>
    </source>
</evidence>
<keyword evidence="4" id="KW-0967">Endosome</keyword>
<name>A3GHD9_PICST</name>
<dbReference type="Proteomes" id="UP000002258">
    <property type="component" value="Chromosome 1"/>
</dbReference>
<evidence type="ECO:0000256" key="2">
    <source>
        <dbReference type="ARBA" id="ARBA00007617"/>
    </source>
</evidence>
<dbReference type="PROSITE" id="PS51314">
    <property type="entry name" value="VPS37_C"/>
    <property type="match status" value="1"/>
</dbReference>
<dbReference type="GO" id="GO:0072666">
    <property type="term" value="P:establishment of protein localization to vacuole"/>
    <property type="evidence" value="ECO:0007669"/>
    <property type="project" value="UniProtKB-ARBA"/>
</dbReference>
<dbReference type="GeneID" id="4851688"/>
<evidence type="ECO:0000256" key="1">
    <source>
        <dbReference type="ARBA" id="ARBA00004177"/>
    </source>
</evidence>
<dbReference type="InterPro" id="IPR009851">
    <property type="entry name" value="Mod_r"/>
</dbReference>
<dbReference type="InterPro" id="IPR037202">
    <property type="entry name" value="ESCRT_assembly_dom"/>
</dbReference>
<dbReference type="Gene3D" id="1.10.287.660">
    <property type="entry name" value="Helix hairpin bin"/>
    <property type="match status" value="1"/>
</dbReference>
<dbReference type="SUPFAM" id="SSF140111">
    <property type="entry name" value="Endosomal sorting complex assembly domain"/>
    <property type="match status" value="1"/>
</dbReference>
<dbReference type="EMBL" id="AAVQ01000002">
    <property type="protein sequence ID" value="EAZ62801.2"/>
    <property type="molecule type" value="Genomic_DNA"/>
</dbReference>
<dbReference type="InterPro" id="IPR029012">
    <property type="entry name" value="Helix_hairpin_bin_sf"/>
</dbReference>
<dbReference type="STRING" id="322104.A3GHD9"/>
<dbReference type="KEGG" id="pic:PICST_28948"/>
<comment type="subcellular location">
    <subcellularLocation>
        <location evidence="1">Endosome</location>
    </subcellularLocation>
</comment>
<dbReference type="GO" id="GO:0043162">
    <property type="term" value="P:ubiquitin-dependent protein catabolic process via the multivesicular body sorting pathway"/>
    <property type="evidence" value="ECO:0007669"/>
    <property type="project" value="UniProtKB-ARBA"/>
</dbReference>
<dbReference type="eggNOG" id="ENOG502SBKC">
    <property type="taxonomic scope" value="Eukaryota"/>
</dbReference>
<dbReference type="Pfam" id="PF07200">
    <property type="entry name" value="Mod_r"/>
    <property type="match status" value="1"/>
</dbReference>
<dbReference type="HOGENOM" id="CLU_1518435_0_0_1"/>
<dbReference type="OrthoDB" id="10260857at2759"/>
<gene>
    <name evidence="8" type="ORF">PICST_28948</name>
</gene>
<proteinExistence type="inferred from homology"/>
<dbReference type="GO" id="GO:0000813">
    <property type="term" value="C:ESCRT I complex"/>
    <property type="evidence" value="ECO:0007669"/>
    <property type="project" value="UniProtKB-ARBA"/>
</dbReference>
<dbReference type="GO" id="GO:0006886">
    <property type="term" value="P:intracellular protein transport"/>
    <property type="evidence" value="ECO:0007669"/>
    <property type="project" value="UniProtKB-ARBA"/>
</dbReference>
<evidence type="ECO:0000256" key="4">
    <source>
        <dbReference type="ARBA" id="ARBA00022753"/>
    </source>
</evidence>
<dbReference type="AlphaFoldDB" id="A3GHD9"/>
<sequence>MDPIEPLTLGDLKAFPLPKYIEALPTANLHEFLGDESLVKGYVKELESYRNHQERILAQLRASQHKLQEQILDDLIHKYRKIVDQIMAQMNRITSLYQEYRNLEMYQYQLLSSNFNRDFLIRTKFGNLISRNNQESIDLVKKFHSSVGEDGDVENKVNDLVTSFRASRREYHLRKEKLNRWNEERQELRLMIMAPENATL</sequence>
<comment type="caution">
    <text evidence="8">The sequence shown here is derived from an EMBL/GenBank/DDBJ whole genome shotgun (WGS) entry which is preliminary data.</text>
</comment>
<dbReference type="OMA" id="LYRWEEE"/>